<gene>
    <name evidence="1" type="ORF">BS47DRAFT_1374293</name>
</gene>
<dbReference type="Proteomes" id="UP000886523">
    <property type="component" value="Unassembled WGS sequence"/>
</dbReference>
<protein>
    <submittedName>
        <fullName evidence="1">Glycoside hydrolase family 125 protein</fullName>
    </submittedName>
</protein>
<dbReference type="GO" id="GO:0005975">
    <property type="term" value="P:carbohydrate metabolic process"/>
    <property type="evidence" value="ECO:0007669"/>
    <property type="project" value="InterPro"/>
</dbReference>
<dbReference type="SMART" id="SM01149">
    <property type="entry name" value="DUF1237"/>
    <property type="match status" value="1"/>
</dbReference>
<reference evidence="1" key="1">
    <citation type="journal article" date="2020" name="Nat. Commun.">
        <title>Large-scale genome sequencing of mycorrhizal fungi provides insights into the early evolution of symbiotic traits.</title>
        <authorList>
            <person name="Miyauchi S."/>
            <person name="Kiss E."/>
            <person name="Kuo A."/>
            <person name="Drula E."/>
            <person name="Kohler A."/>
            <person name="Sanchez-Garcia M."/>
            <person name="Morin E."/>
            <person name="Andreopoulos B."/>
            <person name="Barry K.W."/>
            <person name="Bonito G."/>
            <person name="Buee M."/>
            <person name="Carver A."/>
            <person name="Chen C."/>
            <person name="Cichocki N."/>
            <person name="Clum A."/>
            <person name="Culley D."/>
            <person name="Crous P.W."/>
            <person name="Fauchery L."/>
            <person name="Girlanda M."/>
            <person name="Hayes R.D."/>
            <person name="Keri Z."/>
            <person name="LaButti K."/>
            <person name="Lipzen A."/>
            <person name="Lombard V."/>
            <person name="Magnuson J."/>
            <person name="Maillard F."/>
            <person name="Murat C."/>
            <person name="Nolan M."/>
            <person name="Ohm R.A."/>
            <person name="Pangilinan J."/>
            <person name="Pereira M.F."/>
            <person name="Perotto S."/>
            <person name="Peter M."/>
            <person name="Pfister S."/>
            <person name="Riley R."/>
            <person name="Sitrit Y."/>
            <person name="Stielow J.B."/>
            <person name="Szollosi G."/>
            <person name="Zifcakova L."/>
            <person name="Stursova M."/>
            <person name="Spatafora J.W."/>
            <person name="Tedersoo L."/>
            <person name="Vaario L.M."/>
            <person name="Yamada A."/>
            <person name="Yan M."/>
            <person name="Wang P."/>
            <person name="Xu J."/>
            <person name="Bruns T."/>
            <person name="Baldrian P."/>
            <person name="Vilgalys R."/>
            <person name="Dunand C."/>
            <person name="Henrissat B."/>
            <person name="Grigoriev I.V."/>
            <person name="Hibbett D."/>
            <person name="Nagy L.G."/>
            <person name="Martin F.M."/>
        </authorList>
    </citation>
    <scope>NUCLEOTIDE SEQUENCE</scope>
    <source>
        <strain evidence="1">UP504</strain>
    </source>
</reference>
<keyword evidence="2" id="KW-1185">Reference proteome</keyword>
<comment type="caution">
    <text evidence="1">The sequence shown here is derived from an EMBL/GenBank/DDBJ whole genome shotgun (WGS) entry which is preliminary data.</text>
</comment>
<dbReference type="InterPro" id="IPR008928">
    <property type="entry name" value="6-hairpin_glycosidase_sf"/>
</dbReference>
<dbReference type="PANTHER" id="PTHR31047:SF0">
    <property type="entry name" value="MEIOTICALLY UP-REGULATED GENE 157 PROTEIN"/>
    <property type="match status" value="1"/>
</dbReference>
<dbReference type="Pfam" id="PF06824">
    <property type="entry name" value="Glyco_hydro_125"/>
    <property type="match status" value="2"/>
</dbReference>
<evidence type="ECO:0000313" key="1">
    <source>
        <dbReference type="EMBL" id="KAF9505591.1"/>
    </source>
</evidence>
<dbReference type="EMBL" id="MU129145">
    <property type="protein sequence ID" value="KAF9505591.1"/>
    <property type="molecule type" value="Genomic_DNA"/>
</dbReference>
<dbReference type="Gene3D" id="1.50.10.10">
    <property type="match status" value="2"/>
</dbReference>
<dbReference type="InterPro" id="IPR008313">
    <property type="entry name" value="GH125"/>
</dbReference>
<keyword evidence="1" id="KW-0378">Hydrolase</keyword>
<dbReference type="PANTHER" id="PTHR31047">
    <property type="entry name" value="MEIOTICALLY UP-REGULATED GENE 157 PROTEIN"/>
    <property type="match status" value="1"/>
</dbReference>
<dbReference type="SUPFAM" id="SSF48208">
    <property type="entry name" value="Six-hairpin glycosidases"/>
    <property type="match status" value="1"/>
</dbReference>
<evidence type="ECO:0000313" key="2">
    <source>
        <dbReference type="Proteomes" id="UP000886523"/>
    </source>
</evidence>
<dbReference type="OrthoDB" id="7771656at2759"/>
<dbReference type="GO" id="GO:0016787">
    <property type="term" value="F:hydrolase activity"/>
    <property type="evidence" value="ECO:0007669"/>
    <property type="project" value="UniProtKB-KW"/>
</dbReference>
<dbReference type="InterPro" id="IPR012341">
    <property type="entry name" value="6hp_glycosidase-like_sf"/>
</dbReference>
<organism evidence="1 2">
    <name type="scientific">Hydnum rufescens UP504</name>
    <dbReference type="NCBI Taxonomy" id="1448309"/>
    <lineage>
        <taxon>Eukaryota</taxon>
        <taxon>Fungi</taxon>
        <taxon>Dikarya</taxon>
        <taxon>Basidiomycota</taxon>
        <taxon>Agaricomycotina</taxon>
        <taxon>Agaricomycetes</taxon>
        <taxon>Cantharellales</taxon>
        <taxon>Hydnaceae</taxon>
        <taxon>Hydnum</taxon>
    </lineage>
</organism>
<proteinExistence type="predicted"/>
<name>A0A9P6AIP6_9AGAM</name>
<accession>A0A9P6AIP6</accession>
<sequence length="437" mass="48666">MPTDGTAECSWWVDEYRTKRNGLIRLILQGPELVRLFDNTFPNTLDTTVRYFNETENVAFIITGATLVRGVINNEAHYIARYPYCGAHLAPTHNGWADLVGMVFECKLDSLGGFLKPSRSYHQATGYTSFVDDANTISIGWGPSQVFRLIDEQSQATFDTDFNIVTYYSWTGQPGSVPGPINNQGIGEPKGYTGMIRVETHHRPSDDLCTYAFLTPTNAMMSVELANLVTVLESLHPSDATLAALVNEFIHNATTWSSRVQSAIYKYALTEEGTFAYEMNGLGSRYMMDDANVPSLLSPPYLCFVDKDDQSSSKRRVPSPLPFFVKKRLKPSLHGRNDSTTISGPHVSPTSPWPISLISAMFSTDPDTKIQTYLSTLMSSTSGLGRIHESVDIHDTTSHTHPWFAWAYSYFAEMVLDLGKRKPGFILNTDKPHTLGP</sequence>
<dbReference type="AlphaFoldDB" id="A0A9P6AIP6"/>